<dbReference type="AlphaFoldDB" id="A0A9P7VDU9"/>
<accession>A0A9P7VDU9</accession>
<dbReference type="GO" id="GO:0003959">
    <property type="term" value="F:NADPH dehydrogenase activity"/>
    <property type="evidence" value="ECO:0007669"/>
    <property type="project" value="TreeGrafter"/>
</dbReference>
<gene>
    <name evidence="8" type="ORF">KQ657_003254</name>
</gene>
<comment type="function">
    <text evidence="4">Oxidoreductase that binds mammalian estrogens with high affinity.</text>
</comment>
<dbReference type="Gene3D" id="3.20.20.70">
    <property type="entry name" value="Aldolase class I"/>
    <property type="match status" value="1"/>
</dbReference>
<dbReference type="PANTHER" id="PTHR22893">
    <property type="entry name" value="NADH OXIDOREDUCTASE-RELATED"/>
    <property type="match status" value="1"/>
</dbReference>
<evidence type="ECO:0000259" key="7">
    <source>
        <dbReference type="Pfam" id="PF00724"/>
    </source>
</evidence>
<dbReference type="OrthoDB" id="276546at2759"/>
<sequence>MTVTSFKDTNLFKPLKVGNVTLAHRVAHLPTTRFRAADDHTATDLQLKYYADRAATPGTLLVTEATSTSARTGFYPNIPAIWESKHVESWKKVTDAVHEKGSFISIQLWSLGRVFPHALAKAHGLEVTSASATYPSDEFKKDAEAAGMITRALTEEEIKDIIVTDFTNAAKNALEAGFDFIEVHSANGYLLEQFIQPSSNQRTDKYGGSIENRARFLLELIDHLLTIVPAEKLALRLSPYNTFQGTLGKDEAIHPIVQYGYILDQLQKRADKSGKELAYLSYVDSSITATDFKQDDAEFVRALYKGVLLRGGAYSYYEDAKEAIVKDAQDEKTIIGFGRVFISNPDLPERVKEGHPLTPYDRSTFYTNDNWGYNTYLRYNEETKYDKEVESKVSPMSLVAKV</sequence>
<feature type="domain" description="NADH:flavin oxidoreductase/NADH oxidase N-terminal" evidence="7">
    <location>
        <begin position="10"/>
        <end position="356"/>
    </location>
</feature>
<dbReference type="PANTHER" id="PTHR22893:SF91">
    <property type="entry name" value="NADPH DEHYDROGENASE 2-RELATED"/>
    <property type="match status" value="1"/>
</dbReference>
<evidence type="ECO:0000256" key="1">
    <source>
        <dbReference type="ARBA" id="ARBA00001917"/>
    </source>
</evidence>
<protein>
    <recommendedName>
        <fullName evidence="5">Probable NADPH dehydrogenase</fullName>
    </recommendedName>
    <alternativeName>
        <fullName evidence="6">Estrogen-binding protein</fullName>
    </alternativeName>
</protein>
<evidence type="ECO:0000313" key="9">
    <source>
        <dbReference type="Proteomes" id="UP000790833"/>
    </source>
</evidence>
<dbReference type="Proteomes" id="UP000790833">
    <property type="component" value="Unassembled WGS sequence"/>
</dbReference>
<dbReference type="InterPro" id="IPR013785">
    <property type="entry name" value="Aldolase_TIM"/>
</dbReference>
<keyword evidence="3" id="KW-0285">Flavoprotein</keyword>
<comment type="caution">
    <text evidence="8">The sequence shown here is derived from an EMBL/GenBank/DDBJ whole genome shotgun (WGS) entry which is preliminary data.</text>
</comment>
<dbReference type="InterPro" id="IPR001155">
    <property type="entry name" value="OxRdtase_FMN_N"/>
</dbReference>
<keyword evidence="3" id="KW-0288">FMN</keyword>
<dbReference type="CDD" id="cd02933">
    <property type="entry name" value="OYE_like_FMN"/>
    <property type="match status" value="1"/>
</dbReference>
<evidence type="ECO:0000256" key="2">
    <source>
        <dbReference type="ARBA" id="ARBA00005979"/>
    </source>
</evidence>
<dbReference type="SUPFAM" id="SSF51395">
    <property type="entry name" value="FMN-linked oxidoreductases"/>
    <property type="match status" value="1"/>
</dbReference>
<dbReference type="InterPro" id="IPR045247">
    <property type="entry name" value="Oye-like"/>
</dbReference>
<evidence type="ECO:0000256" key="5">
    <source>
        <dbReference type="ARBA" id="ARBA00067604"/>
    </source>
</evidence>
<evidence type="ECO:0000313" key="8">
    <source>
        <dbReference type="EMBL" id="KAG7195491.1"/>
    </source>
</evidence>
<evidence type="ECO:0000256" key="6">
    <source>
        <dbReference type="ARBA" id="ARBA00075326"/>
    </source>
</evidence>
<evidence type="ECO:0000256" key="4">
    <source>
        <dbReference type="ARBA" id="ARBA00056646"/>
    </source>
</evidence>
<dbReference type="GeneID" id="66116628"/>
<dbReference type="GO" id="GO:0042562">
    <property type="term" value="F:hormone binding"/>
    <property type="evidence" value="ECO:0007669"/>
    <property type="project" value="UniProtKB-ARBA"/>
</dbReference>
<keyword evidence="9" id="KW-1185">Reference proteome</keyword>
<name>A0A9P7VDU9_9ASCO</name>
<dbReference type="RefSeq" id="XP_043051036.1">
    <property type="nucleotide sequence ID" value="XM_043193984.1"/>
</dbReference>
<dbReference type="FunFam" id="3.20.20.70:FF:000138">
    <property type="entry name" value="NADPH dehydrogenase 1"/>
    <property type="match status" value="1"/>
</dbReference>
<dbReference type="Pfam" id="PF00724">
    <property type="entry name" value="Oxidored_FMN"/>
    <property type="match status" value="1"/>
</dbReference>
<organism evidence="8 9">
    <name type="scientific">Scheffersomyces spartinae</name>
    <dbReference type="NCBI Taxonomy" id="45513"/>
    <lineage>
        <taxon>Eukaryota</taxon>
        <taxon>Fungi</taxon>
        <taxon>Dikarya</taxon>
        <taxon>Ascomycota</taxon>
        <taxon>Saccharomycotina</taxon>
        <taxon>Pichiomycetes</taxon>
        <taxon>Debaryomycetaceae</taxon>
        <taxon>Scheffersomyces</taxon>
    </lineage>
</organism>
<comment type="similarity">
    <text evidence="2">Belongs to the NADH:flavin oxidoreductase/NADH oxidase family.</text>
</comment>
<comment type="cofactor">
    <cofactor evidence="1">
        <name>FMN</name>
        <dbReference type="ChEBI" id="CHEBI:58210"/>
    </cofactor>
</comment>
<dbReference type="GO" id="GO:0010181">
    <property type="term" value="F:FMN binding"/>
    <property type="evidence" value="ECO:0007669"/>
    <property type="project" value="InterPro"/>
</dbReference>
<reference evidence="8" key="1">
    <citation type="submission" date="2021-03" db="EMBL/GenBank/DDBJ databases">
        <authorList>
            <person name="Palmer J.M."/>
        </authorList>
    </citation>
    <scope>NUCLEOTIDE SEQUENCE</scope>
    <source>
        <strain evidence="8">ARV_011</strain>
    </source>
</reference>
<proteinExistence type="inferred from homology"/>
<dbReference type="EMBL" id="JAHMUF010000003">
    <property type="protein sequence ID" value="KAG7195491.1"/>
    <property type="molecule type" value="Genomic_DNA"/>
</dbReference>
<evidence type="ECO:0000256" key="3">
    <source>
        <dbReference type="ARBA" id="ARBA00022643"/>
    </source>
</evidence>